<organism evidence="2 3">
    <name type="scientific">Chitinophaga chungangae</name>
    <dbReference type="NCBI Taxonomy" id="2821488"/>
    <lineage>
        <taxon>Bacteria</taxon>
        <taxon>Pseudomonadati</taxon>
        <taxon>Bacteroidota</taxon>
        <taxon>Chitinophagia</taxon>
        <taxon>Chitinophagales</taxon>
        <taxon>Chitinophagaceae</taxon>
        <taxon>Chitinophaga</taxon>
    </lineage>
</organism>
<dbReference type="Proteomes" id="UP000679126">
    <property type="component" value="Unassembled WGS sequence"/>
</dbReference>
<dbReference type="SMART" id="SM00953">
    <property type="entry name" value="RES"/>
    <property type="match status" value="1"/>
</dbReference>
<dbReference type="EMBL" id="JAGHKP010000004">
    <property type="protein sequence ID" value="MBO9154470.1"/>
    <property type="molecule type" value="Genomic_DNA"/>
</dbReference>
<dbReference type="RefSeq" id="WP_209147590.1">
    <property type="nucleotide sequence ID" value="NZ_JAGHKP010000004.1"/>
</dbReference>
<dbReference type="InterPro" id="IPR014914">
    <property type="entry name" value="RES_dom"/>
</dbReference>
<accession>A0ABS3YIF7</accession>
<sequence length="152" mass="17701">MLIYRIVQNEERTRDLSGTGAFKFGGRWNNPGTFVLYASENRSLAMLETLVHVDESEMPPDMFIMEIEVNDKAPILYFPDDKLPENWMEAENIKLKEEGDALMKDLRYIGVKVRSAVLQQEYNYLLNPLFPDFNQLVKVEKVTPIIPDIRLF</sequence>
<feature type="domain" description="RES" evidence="1">
    <location>
        <begin position="15"/>
        <end position="140"/>
    </location>
</feature>
<protein>
    <submittedName>
        <fullName evidence="2">RES family NAD+ phosphorylase</fullName>
    </submittedName>
</protein>
<proteinExistence type="predicted"/>
<name>A0ABS3YIF7_9BACT</name>
<comment type="caution">
    <text evidence="2">The sequence shown here is derived from an EMBL/GenBank/DDBJ whole genome shotgun (WGS) entry which is preliminary data.</text>
</comment>
<reference evidence="3" key="1">
    <citation type="submission" date="2021-03" db="EMBL/GenBank/DDBJ databases">
        <title>Assistant Professor.</title>
        <authorList>
            <person name="Huq M.A."/>
        </authorList>
    </citation>
    <scope>NUCLEOTIDE SEQUENCE [LARGE SCALE GENOMIC DNA]</scope>
    <source>
        <strain evidence="3">MAH-28</strain>
    </source>
</reference>
<evidence type="ECO:0000313" key="3">
    <source>
        <dbReference type="Proteomes" id="UP000679126"/>
    </source>
</evidence>
<gene>
    <name evidence="2" type="ORF">J7I43_19750</name>
</gene>
<keyword evidence="3" id="KW-1185">Reference proteome</keyword>
<evidence type="ECO:0000259" key="1">
    <source>
        <dbReference type="SMART" id="SM00953"/>
    </source>
</evidence>
<evidence type="ECO:0000313" key="2">
    <source>
        <dbReference type="EMBL" id="MBO9154470.1"/>
    </source>
</evidence>
<dbReference type="Pfam" id="PF08808">
    <property type="entry name" value="RES"/>
    <property type="match status" value="1"/>
</dbReference>